<evidence type="ECO:0000256" key="1">
    <source>
        <dbReference type="SAM" id="MobiDB-lite"/>
    </source>
</evidence>
<name>A0A9J7IA24_MUSDO</name>
<feature type="region of interest" description="Disordered" evidence="1">
    <location>
        <begin position="1"/>
        <end position="28"/>
    </location>
</feature>
<evidence type="ECO:0000313" key="2">
    <source>
        <dbReference type="Proteomes" id="UP001652621"/>
    </source>
</evidence>
<dbReference type="Proteomes" id="UP001652621">
    <property type="component" value="Unplaced"/>
</dbReference>
<keyword evidence="2" id="KW-1185">Reference proteome</keyword>
<gene>
    <name evidence="3" type="primary">LOC101901040</name>
</gene>
<dbReference type="VEuPathDB" id="VectorBase:MDOMA2_019837"/>
<dbReference type="RefSeq" id="XP_011294405.2">
    <property type="nucleotide sequence ID" value="XM_011296103.3"/>
</dbReference>
<organism evidence="2 3">
    <name type="scientific">Musca domestica</name>
    <name type="common">House fly</name>
    <dbReference type="NCBI Taxonomy" id="7370"/>
    <lineage>
        <taxon>Eukaryota</taxon>
        <taxon>Metazoa</taxon>
        <taxon>Ecdysozoa</taxon>
        <taxon>Arthropoda</taxon>
        <taxon>Hexapoda</taxon>
        <taxon>Insecta</taxon>
        <taxon>Pterygota</taxon>
        <taxon>Neoptera</taxon>
        <taxon>Endopterygota</taxon>
        <taxon>Diptera</taxon>
        <taxon>Brachycera</taxon>
        <taxon>Muscomorpha</taxon>
        <taxon>Muscoidea</taxon>
        <taxon>Muscidae</taxon>
        <taxon>Musca</taxon>
    </lineage>
</organism>
<evidence type="ECO:0000313" key="3">
    <source>
        <dbReference type="RefSeq" id="XP_011294405.2"/>
    </source>
</evidence>
<dbReference type="eggNOG" id="ENOG502T87G">
    <property type="taxonomic scope" value="Eukaryota"/>
</dbReference>
<accession>A0A9J7IA24</accession>
<sequence length="822" mass="95466">MNDNDYEMYDISSQTSCSKNEEDDPTEEVEDEIDTLLWSIDDDTMFYAKGLKNHSAGKGKSVFVTWNENYLMNFVFKTSSKTKRTTLTKVRLTMPMCPGESEREEILDMLILEMNTLLLMQSGRVYYFSSVKSIHCVPWLIDVRCICSCPNAQFSIIRLKCGQDGQSNKQLLLEVYQDIPQLGKCPTAKHALRRSYDITFDIENVFNCNWTCDRYILLSLIANEDNIEFLRQIVSIGNIIRTAEEQATLDPNQEIHIFTVSGNLFALLGDFYVENGEPNEDGCQEYAIHLLNTYAATIESIQIDCRKNLLIVLLESGHMDIWYKSQDMFGSIHHLKHQISNFTHFDYNSSENTFYITKPDEVTQLSLIISKELREDELGETKECAIKEVHKAISGMVACTWVESLKQLICLSINNIFYRLCFDTSSKEISAMETTEGYENFNSLYSLTNKKMKLLLSRSQIVNNLMELPKQLHESVDLEWQKQQVLAMGSKNIWNKMFKCYIEYHLMESTIKSLNMKENIFIRTTFDRDIEENYSHNMYSVLQFNATATTHRDKLFLTIMQATTWQLQLRSQGETLLMHIPSELLSKQFYIIVKFSTKNRTILPDFSLHILAFVKHCSTYICVRSEISCLKTELTYRNLFSLSKQINIYRSSKLNIDYIMQKFRQKKPPPLSSSLLRYSFKNLNIQDILTLFDISDKKYQNAEYITVYYLQEHAVEIKYDAKLQKLEISTENPEAIFYLKTILMWKLKSLERIDLTNSKSNHLQKILQCQSEIECLYGSLTSIMENDDGGGGGHCLPAASLHIENLIKMYLKIRNEFDTTFS</sequence>
<protein>
    <submittedName>
        <fullName evidence="3">Uncharacterized protein LOC101901040</fullName>
    </submittedName>
</protein>
<dbReference type="GeneID" id="101901040"/>
<dbReference type="OrthoDB" id="7765038at2759"/>
<proteinExistence type="predicted"/>
<dbReference type="STRING" id="7370.A0A1I8MGH7"/>
<dbReference type="VEuPathDB" id="VectorBase:MDOA004647"/>
<reference evidence="3" key="1">
    <citation type="submission" date="2025-08" db="UniProtKB">
        <authorList>
            <consortium name="RefSeq"/>
        </authorList>
    </citation>
    <scope>IDENTIFICATION</scope>
    <source>
        <strain evidence="3">Aabys</strain>
        <tissue evidence="3">Whole body</tissue>
    </source>
</reference>